<dbReference type="Pfam" id="PF20151">
    <property type="entry name" value="DUF6533"/>
    <property type="match status" value="1"/>
</dbReference>
<sequence length="99" mass="10635">MNLGLYRASVVGSSVIRDTNVTAVLAPVRRYVRLRVSPPMKPAALISLTQSHVHVLVAALALVVYDTILSFSQEFRYGTIINIALQVLDGSGVTNVVIG</sequence>
<gene>
    <name evidence="2" type="ORF">QCA50_008222</name>
</gene>
<evidence type="ECO:0000313" key="2">
    <source>
        <dbReference type="EMBL" id="KAK7688684.1"/>
    </source>
</evidence>
<name>A0AAW0GBJ5_9APHY</name>
<evidence type="ECO:0000259" key="1">
    <source>
        <dbReference type="Pfam" id="PF20151"/>
    </source>
</evidence>
<comment type="caution">
    <text evidence="2">The sequence shown here is derived from an EMBL/GenBank/DDBJ whole genome shotgun (WGS) entry which is preliminary data.</text>
</comment>
<accession>A0AAW0GBJ5</accession>
<protein>
    <recommendedName>
        <fullName evidence="1">DUF6533 domain-containing protein</fullName>
    </recommendedName>
</protein>
<dbReference type="InterPro" id="IPR045340">
    <property type="entry name" value="DUF6533"/>
</dbReference>
<dbReference type="EMBL" id="JASBNA010000010">
    <property type="protein sequence ID" value="KAK7688684.1"/>
    <property type="molecule type" value="Genomic_DNA"/>
</dbReference>
<organism evidence="2 3">
    <name type="scientific">Cerrena zonata</name>
    <dbReference type="NCBI Taxonomy" id="2478898"/>
    <lineage>
        <taxon>Eukaryota</taxon>
        <taxon>Fungi</taxon>
        <taxon>Dikarya</taxon>
        <taxon>Basidiomycota</taxon>
        <taxon>Agaricomycotina</taxon>
        <taxon>Agaricomycetes</taxon>
        <taxon>Polyporales</taxon>
        <taxon>Cerrenaceae</taxon>
        <taxon>Cerrena</taxon>
    </lineage>
</organism>
<proteinExistence type="predicted"/>
<dbReference type="Proteomes" id="UP001385951">
    <property type="component" value="Unassembled WGS sequence"/>
</dbReference>
<reference evidence="2 3" key="1">
    <citation type="submission" date="2022-09" db="EMBL/GenBank/DDBJ databases">
        <authorList>
            <person name="Palmer J.M."/>
        </authorList>
    </citation>
    <scope>NUCLEOTIDE SEQUENCE [LARGE SCALE GENOMIC DNA]</scope>
    <source>
        <strain evidence="2 3">DSM 7382</strain>
    </source>
</reference>
<evidence type="ECO:0000313" key="3">
    <source>
        <dbReference type="Proteomes" id="UP001385951"/>
    </source>
</evidence>
<dbReference type="AlphaFoldDB" id="A0AAW0GBJ5"/>
<feature type="domain" description="DUF6533" evidence="1">
    <location>
        <begin position="55"/>
        <end position="77"/>
    </location>
</feature>
<keyword evidence="3" id="KW-1185">Reference proteome</keyword>